<dbReference type="Proteomes" id="UP000297643">
    <property type="component" value="Unassembled WGS sequence"/>
</dbReference>
<dbReference type="RefSeq" id="WP_134506990.1">
    <property type="nucleotide sequence ID" value="NZ_SOFM01000009.1"/>
</dbReference>
<evidence type="ECO:0000313" key="1">
    <source>
        <dbReference type="EMBL" id="TFC06748.1"/>
    </source>
</evidence>
<comment type="caution">
    <text evidence="1">The sequence shown here is derived from an EMBL/GenBank/DDBJ whole genome shotgun (WGS) entry which is preliminary data.</text>
</comment>
<reference evidence="1 2" key="1">
    <citation type="submission" date="2019-03" db="EMBL/GenBank/DDBJ databases">
        <title>Genomics of glacier-inhabiting Cryobacterium strains.</title>
        <authorList>
            <person name="Liu Q."/>
            <person name="Xin Y.-H."/>
        </authorList>
    </citation>
    <scope>NUCLEOTIDE SEQUENCE [LARGE SCALE GENOMIC DNA]</scope>
    <source>
        <strain evidence="1 2">RHLT2-21</strain>
    </source>
</reference>
<dbReference type="EMBL" id="SOFM01000009">
    <property type="protein sequence ID" value="TFC06748.1"/>
    <property type="molecule type" value="Genomic_DNA"/>
</dbReference>
<dbReference type="AlphaFoldDB" id="A0A4R8WF10"/>
<sequence length="373" mass="39917">MDIQFRDIRGADRGFNVGSDILSTTADGVSLQSIWDEFQAAMSAWNAGRSAFTALFTFNTTDSSDLVPLDGGRIDLELASEFGVPVSSRVAPNYGRVGYYLEWYDTAGRFTYKFLRDASASQVTAVQVAAQEADNRLIFKSIMSAITTPTGGSFGSRAENESGQTIYSLYAGAADDKPPMAPDGTTFSANHTHFLVSGAASVDSGDLDELRAKLTEHGRGLKSAGERIVILVNKQEGAVIRTFRAATGSSFDFIATADEPAYLTALTLVGSRPPSTFNGLDVLGSYGDSLIVQDSLAKAGYMIAVAVGGANVLGFREHPVAVNRGFRLVQDKNMRYPLIDSVYMRGFGLGVRNREAAAVTQIKASGTYTAPIW</sequence>
<proteinExistence type="predicted"/>
<protein>
    <recommendedName>
        <fullName evidence="3">Phage major capsid protein</fullName>
    </recommendedName>
</protein>
<evidence type="ECO:0008006" key="3">
    <source>
        <dbReference type="Google" id="ProtNLM"/>
    </source>
</evidence>
<accession>A0A4R8WF10</accession>
<evidence type="ECO:0000313" key="2">
    <source>
        <dbReference type="Proteomes" id="UP000297643"/>
    </source>
</evidence>
<keyword evidence="2" id="KW-1185">Reference proteome</keyword>
<gene>
    <name evidence="1" type="ORF">E3O32_03285</name>
</gene>
<name>A0A4R8WF10_9MICO</name>
<organism evidence="1 2">
    <name type="scientific">Cryobacterium mannosilyticum</name>
    <dbReference type="NCBI Taxonomy" id="1259190"/>
    <lineage>
        <taxon>Bacteria</taxon>
        <taxon>Bacillati</taxon>
        <taxon>Actinomycetota</taxon>
        <taxon>Actinomycetes</taxon>
        <taxon>Micrococcales</taxon>
        <taxon>Microbacteriaceae</taxon>
        <taxon>Cryobacterium</taxon>
    </lineage>
</organism>